<sequence>MSRLHEIIDNHQNLDQLFAIMKHYGVNAEFISSALVTQFEETMEQNSDDSEETATYSQALVDDLKQFNARF</sequence>
<protein>
    <submittedName>
        <fullName evidence="1">Uncharacterized protein</fullName>
    </submittedName>
</protein>
<proteinExistence type="predicted"/>
<name>A0A3A1UPZ7_9BACL</name>
<dbReference type="OrthoDB" id="2627124at2"/>
<dbReference type="AlphaFoldDB" id="A0A3A1UPZ7"/>
<gene>
    <name evidence="1" type="ORF">D3P08_21000</name>
</gene>
<keyword evidence="2" id="KW-1185">Reference proteome</keyword>
<comment type="caution">
    <text evidence="1">The sequence shown here is derived from an EMBL/GenBank/DDBJ whole genome shotgun (WGS) entry which is preliminary data.</text>
</comment>
<dbReference type="RefSeq" id="WP_119602075.1">
    <property type="nucleotide sequence ID" value="NZ_QXQA01000015.1"/>
</dbReference>
<accession>A0A3A1UPZ7</accession>
<dbReference type="EMBL" id="QXQA01000015">
    <property type="protein sequence ID" value="RIX50325.1"/>
    <property type="molecule type" value="Genomic_DNA"/>
</dbReference>
<evidence type="ECO:0000313" key="1">
    <source>
        <dbReference type="EMBL" id="RIX50325.1"/>
    </source>
</evidence>
<reference evidence="1 2" key="1">
    <citation type="submission" date="2018-09" db="EMBL/GenBank/DDBJ databases">
        <title>Paenibacillus aracenensis nov. sp. isolated from a cave in southern Spain.</title>
        <authorList>
            <person name="Jurado V."/>
            <person name="Gutierrez-Patricio S."/>
            <person name="Gonzalez-Pimentel J.L."/>
            <person name="Miller A.Z."/>
            <person name="Laiz L."/>
            <person name="Saiz-Jimenez C."/>
        </authorList>
    </citation>
    <scope>NUCLEOTIDE SEQUENCE [LARGE SCALE GENOMIC DNA]</scope>
    <source>
        <strain evidence="1 2">DSM 22867</strain>
    </source>
</reference>
<evidence type="ECO:0000313" key="2">
    <source>
        <dbReference type="Proteomes" id="UP000266482"/>
    </source>
</evidence>
<organism evidence="1 2">
    <name type="scientific">Paenibacillus nanensis</name>
    <dbReference type="NCBI Taxonomy" id="393251"/>
    <lineage>
        <taxon>Bacteria</taxon>
        <taxon>Bacillati</taxon>
        <taxon>Bacillota</taxon>
        <taxon>Bacilli</taxon>
        <taxon>Bacillales</taxon>
        <taxon>Paenibacillaceae</taxon>
        <taxon>Paenibacillus</taxon>
    </lineage>
</organism>
<dbReference type="Proteomes" id="UP000266482">
    <property type="component" value="Unassembled WGS sequence"/>
</dbReference>